<name>A0ABR9JKB2_9ACTN</name>
<comment type="caution">
    <text evidence="1">The sequence shown here is derived from an EMBL/GenBank/DDBJ whole genome shotgun (WGS) entry which is preliminary data.</text>
</comment>
<evidence type="ECO:0000313" key="2">
    <source>
        <dbReference type="Proteomes" id="UP000627838"/>
    </source>
</evidence>
<dbReference type="Proteomes" id="UP000627838">
    <property type="component" value="Unassembled WGS sequence"/>
</dbReference>
<proteinExistence type="predicted"/>
<reference evidence="1 2" key="1">
    <citation type="submission" date="2020-10" db="EMBL/GenBank/DDBJ databases">
        <title>Sequencing the genomes of 1000 actinobacteria strains.</title>
        <authorList>
            <person name="Klenk H.-P."/>
        </authorList>
    </citation>
    <scope>NUCLEOTIDE SEQUENCE [LARGE SCALE GENOMIC DNA]</scope>
    <source>
        <strain evidence="1 2">DSM 46744</strain>
    </source>
</reference>
<dbReference type="EMBL" id="JADBDZ010000001">
    <property type="protein sequence ID" value="MBE1530993.1"/>
    <property type="molecule type" value="Genomic_DNA"/>
</dbReference>
<accession>A0ABR9JKB2</accession>
<evidence type="ECO:0000313" key="1">
    <source>
        <dbReference type="EMBL" id="MBE1530993.1"/>
    </source>
</evidence>
<keyword evidence="2" id="KW-1185">Reference proteome</keyword>
<sequence>MCVSMAEAQFTGTTLYVGRRRHPLHGPIEVLGYENTALNLADGPNAMLLHLPARAMTPDRFVPVGRRGGRVLAAMVDAVRPLAPSAGAFTMDWMSEPEPVQVFEHDVYTVLLADDPTLIPAALSRVPHRKRPALDPALMEFYAGHYPHHSIAVCCFDNADARRAKPLLVWYEPLDPDVLVAPALDAHTGGPPSTGEHVATDHWVIFGTDAAPDGWGAPVDHPHGLREKVRAFLPGTVMGAQFTGPMPNGDFAIAHDDLLAGRLDRIERLAPSR</sequence>
<dbReference type="RefSeq" id="WP_192757930.1">
    <property type="nucleotide sequence ID" value="NZ_JADBDZ010000001.1"/>
</dbReference>
<organism evidence="1 2">
    <name type="scientific">Actinomadura algeriensis</name>
    <dbReference type="NCBI Taxonomy" id="1679523"/>
    <lineage>
        <taxon>Bacteria</taxon>
        <taxon>Bacillati</taxon>
        <taxon>Actinomycetota</taxon>
        <taxon>Actinomycetes</taxon>
        <taxon>Streptosporangiales</taxon>
        <taxon>Thermomonosporaceae</taxon>
        <taxon>Actinomadura</taxon>
    </lineage>
</organism>
<protein>
    <submittedName>
        <fullName evidence="1">Uncharacterized protein</fullName>
    </submittedName>
</protein>
<gene>
    <name evidence="1" type="ORF">H4W34_000826</name>
</gene>